<dbReference type="GO" id="GO:0003676">
    <property type="term" value="F:nucleic acid binding"/>
    <property type="evidence" value="ECO:0007669"/>
    <property type="project" value="InterPro"/>
</dbReference>
<feature type="domain" description="MATH" evidence="1">
    <location>
        <begin position="115"/>
        <end position="246"/>
    </location>
</feature>
<proteinExistence type="predicted"/>
<dbReference type="GO" id="GO:0004523">
    <property type="term" value="F:RNA-DNA hybrid ribonuclease activity"/>
    <property type="evidence" value="ECO:0007669"/>
    <property type="project" value="InterPro"/>
</dbReference>
<dbReference type="Proteomes" id="UP000077755">
    <property type="component" value="Chromosome 3"/>
</dbReference>
<keyword evidence="3" id="KW-1185">Reference proteome</keyword>
<organism evidence="2 3">
    <name type="scientific">Daucus carota subsp. sativus</name>
    <name type="common">Carrot</name>
    <dbReference type="NCBI Taxonomy" id="79200"/>
    <lineage>
        <taxon>Eukaryota</taxon>
        <taxon>Viridiplantae</taxon>
        <taxon>Streptophyta</taxon>
        <taxon>Embryophyta</taxon>
        <taxon>Tracheophyta</taxon>
        <taxon>Spermatophyta</taxon>
        <taxon>Magnoliopsida</taxon>
        <taxon>eudicotyledons</taxon>
        <taxon>Gunneridae</taxon>
        <taxon>Pentapetalae</taxon>
        <taxon>asterids</taxon>
        <taxon>campanulids</taxon>
        <taxon>Apiales</taxon>
        <taxon>Apiaceae</taxon>
        <taxon>Apioideae</taxon>
        <taxon>Scandiceae</taxon>
        <taxon>Daucinae</taxon>
        <taxon>Daucus</taxon>
        <taxon>Daucus sect. Daucus</taxon>
    </lineage>
</organism>
<dbReference type="Pfam" id="PF13456">
    <property type="entry name" value="RVT_3"/>
    <property type="match status" value="1"/>
</dbReference>
<dbReference type="InterPro" id="IPR008974">
    <property type="entry name" value="TRAF-like"/>
</dbReference>
<dbReference type="KEGG" id="dcr:108212846"/>
<evidence type="ECO:0000313" key="3">
    <source>
        <dbReference type="Proteomes" id="UP000077755"/>
    </source>
</evidence>
<dbReference type="PANTHER" id="PTHR46162">
    <property type="entry name" value="TRAF-LIKE FAMILY PROTEIN"/>
    <property type="match status" value="1"/>
</dbReference>
<accession>A0AAF0WRD2</accession>
<dbReference type="PANTHER" id="PTHR46162:SF20">
    <property type="entry name" value="UBIQUITIN CARBOXYL-TERMINAL HYDROLASE 7-LIKE ISOFORM X1"/>
    <property type="match status" value="1"/>
</dbReference>
<evidence type="ECO:0000259" key="1">
    <source>
        <dbReference type="PROSITE" id="PS50144"/>
    </source>
</evidence>
<dbReference type="InterPro" id="IPR002083">
    <property type="entry name" value="MATH/TRAF_dom"/>
</dbReference>
<dbReference type="PROSITE" id="PS50144">
    <property type="entry name" value="MATH"/>
    <property type="match status" value="1"/>
</dbReference>
<dbReference type="Pfam" id="PF22486">
    <property type="entry name" value="MATH_2"/>
    <property type="match status" value="1"/>
</dbReference>
<sequence>MIARDHEGRLAEAASSCRKGCIDHPELAEAIGIKEALSWVKAKDWRRVILETDCLVVTQAIRSAVARQSISHTLIEVVVCIHSSAKYLVVLTLMASLSAENNECGVFKETRDTPPSHYVLKLESFSLFSANGVDQIKSNCFQVGDHKWKIKLFPKGDNEGKDDHVSIYLLLDSTSTLRAGKGVKAFFNFFLLDQIRGNYLVVQGKPSHFDSLKCEWGFDKFISLKDFEEPTNGYLVKDTSIFGVEVFVSEASSRLGESHSISSGVGNISGKISLHPEGQARSESGVCAKT</sequence>
<reference evidence="2" key="1">
    <citation type="journal article" date="2016" name="Nat. Genet.">
        <title>A high-quality carrot genome assembly provides new insights into carotenoid accumulation and asterid genome evolution.</title>
        <authorList>
            <person name="Iorizzo M."/>
            <person name="Ellison S."/>
            <person name="Senalik D."/>
            <person name="Zeng P."/>
            <person name="Satapoomin P."/>
            <person name="Huang J."/>
            <person name="Bowman M."/>
            <person name="Iovene M."/>
            <person name="Sanseverino W."/>
            <person name="Cavagnaro P."/>
            <person name="Yildiz M."/>
            <person name="Macko-Podgorni A."/>
            <person name="Moranska E."/>
            <person name="Grzebelus E."/>
            <person name="Grzebelus D."/>
            <person name="Ashrafi H."/>
            <person name="Zheng Z."/>
            <person name="Cheng S."/>
            <person name="Spooner D."/>
            <person name="Van Deynze A."/>
            <person name="Simon P."/>
        </authorList>
    </citation>
    <scope>NUCLEOTIDE SEQUENCE</scope>
    <source>
        <tissue evidence="2">Leaf</tissue>
    </source>
</reference>
<dbReference type="Gene3D" id="2.60.210.10">
    <property type="entry name" value="Apoptosis, Tumor Necrosis Factor Receptor Associated Protein 2, Chain A"/>
    <property type="match status" value="1"/>
</dbReference>
<protein>
    <recommendedName>
        <fullName evidence="1">MATH domain-containing protein</fullName>
    </recommendedName>
</protein>
<gene>
    <name evidence="2" type="ORF">DCAR_0313951</name>
</gene>
<dbReference type="SUPFAM" id="SSF49599">
    <property type="entry name" value="TRAF domain-like"/>
    <property type="match status" value="1"/>
</dbReference>
<dbReference type="SMART" id="SM00061">
    <property type="entry name" value="MATH"/>
    <property type="match status" value="1"/>
</dbReference>
<reference evidence="2" key="2">
    <citation type="submission" date="2022-03" db="EMBL/GenBank/DDBJ databases">
        <title>Draft title - Genomic analysis of global carrot germplasm unveils the trajectory of domestication and the origin of high carotenoid orange carrot.</title>
        <authorList>
            <person name="Iorizzo M."/>
            <person name="Ellison S."/>
            <person name="Senalik D."/>
            <person name="Macko-Podgorni A."/>
            <person name="Grzebelus D."/>
            <person name="Bostan H."/>
            <person name="Rolling W."/>
            <person name="Curaba J."/>
            <person name="Simon P."/>
        </authorList>
    </citation>
    <scope>NUCLEOTIDE SEQUENCE</scope>
    <source>
        <tissue evidence="2">Leaf</tissue>
    </source>
</reference>
<dbReference type="CDD" id="cd00121">
    <property type="entry name" value="MATH"/>
    <property type="match status" value="1"/>
</dbReference>
<evidence type="ECO:0000313" key="2">
    <source>
        <dbReference type="EMBL" id="WOG94655.1"/>
    </source>
</evidence>
<dbReference type="AlphaFoldDB" id="A0AAF0WRD2"/>
<dbReference type="InterPro" id="IPR002156">
    <property type="entry name" value="RNaseH_domain"/>
</dbReference>
<name>A0AAF0WRD2_DAUCS</name>
<dbReference type="EMBL" id="CP093345">
    <property type="protein sequence ID" value="WOG94655.1"/>
    <property type="molecule type" value="Genomic_DNA"/>
</dbReference>